<dbReference type="EMBL" id="VSSQ01004390">
    <property type="protein sequence ID" value="MPM24997.1"/>
    <property type="molecule type" value="Genomic_DNA"/>
</dbReference>
<accession>A0A644Y9Y6</accession>
<protein>
    <submittedName>
        <fullName evidence="1">Uncharacterized protein</fullName>
    </submittedName>
</protein>
<name>A0A644Y9Y6_9ZZZZ</name>
<organism evidence="1">
    <name type="scientific">bioreactor metagenome</name>
    <dbReference type="NCBI Taxonomy" id="1076179"/>
    <lineage>
        <taxon>unclassified sequences</taxon>
        <taxon>metagenomes</taxon>
        <taxon>ecological metagenomes</taxon>
    </lineage>
</organism>
<evidence type="ECO:0000313" key="1">
    <source>
        <dbReference type="EMBL" id="MPM24997.1"/>
    </source>
</evidence>
<proteinExistence type="predicted"/>
<sequence length="39" mass="4211">MTINVLTVYPDGTQTVAAVEVPDDYFPGTDQPAPTQTQE</sequence>
<comment type="caution">
    <text evidence="1">The sequence shown here is derived from an EMBL/GenBank/DDBJ whole genome shotgun (WGS) entry which is preliminary data.</text>
</comment>
<gene>
    <name evidence="1" type="ORF">SDC9_71486</name>
</gene>
<dbReference type="AlphaFoldDB" id="A0A644Y9Y6"/>
<reference evidence="1" key="1">
    <citation type="submission" date="2019-08" db="EMBL/GenBank/DDBJ databases">
        <authorList>
            <person name="Kucharzyk K."/>
            <person name="Murdoch R.W."/>
            <person name="Higgins S."/>
            <person name="Loffler F."/>
        </authorList>
    </citation>
    <scope>NUCLEOTIDE SEQUENCE</scope>
</reference>